<reference evidence="1 2" key="1">
    <citation type="journal article" date="2016" name="Nat. Commun.">
        <title>Thousands of microbial genomes shed light on interconnected biogeochemical processes in an aquifer system.</title>
        <authorList>
            <person name="Anantharaman K."/>
            <person name="Brown C.T."/>
            <person name="Hug L.A."/>
            <person name="Sharon I."/>
            <person name="Castelle C.J."/>
            <person name="Probst A.J."/>
            <person name="Thomas B.C."/>
            <person name="Singh A."/>
            <person name="Wilkins M.J."/>
            <person name="Karaoz U."/>
            <person name="Brodie E.L."/>
            <person name="Williams K.H."/>
            <person name="Hubbard S.S."/>
            <person name="Banfield J.F."/>
        </authorList>
    </citation>
    <scope>NUCLEOTIDE SEQUENCE [LARGE SCALE GENOMIC DNA]</scope>
</reference>
<comment type="caution">
    <text evidence="1">The sequence shown here is derived from an EMBL/GenBank/DDBJ whole genome shotgun (WGS) entry which is preliminary data.</text>
</comment>
<name>A0A1F4U3K8_UNCSA</name>
<proteinExistence type="predicted"/>
<dbReference type="AlphaFoldDB" id="A0A1F4U3K8"/>
<evidence type="ECO:0000313" key="1">
    <source>
        <dbReference type="EMBL" id="OGC39516.1"/>
    </source>
</evidence>
<sequence length="90" mass="10230">MNSISQIAGFKIEQTEQKKPANNYIEVTFVDTVAHALKQGKISAPSKAESGFISFQKNQGLNFNEVKWDDEEEKINAFIARIQQILEEKK</sequence>
<gene>
    <name evidence="1" type="ORF">A2438_08170</name>
</gene>
<dbReference type="Proteomes" id="UP000179242">
    <property type="component" value="Unassembled WGS sequence"/>
</dbReference>
<evidence type="ECO:0000313" key="2">
    <source>
        <dbReference type="Proteomes" id="UP000179242"/>
    </source>
</evidence>
<accession>A0A1F4U3K8</accession>
<protein>
    <submittedName>
        <fullName evidence="1">Uncharacterized protein</fullName>
    </submittedName>
</protein>
<dbReference type="EMBL" id="MEUJ01000008">
    <property type="protein sequence ID" value="OGC39516.1"/>
    <property type="molecule type" value="Genomic_DNA"/>
</dbReference>
<organism evidence="1 2">
    <name type="scientific">candidate division WOR-1 bacterium RIFOXYC2_FULL_46_14</name>
    <dbReference type="NCBI Taxonomy" id="1802587"/>
    <lineage>
        <taxon>Bacteria</taxon>
        <taxon>Bacillati</taxon>
        <taxon>Saganbacteria</taxon>
    </lineage>
</organism>